<reference evidence="5" key="1">
    <citation type="submission" date="2020-10" db="EMBL/GenBank/DDBJ databases">
        <authorList>
            <person name="Gilroy R."/>
        </authorList>
    </citation>
    <scope>NUCLEOTIDE SEQUENCE</scope>
    <source>
        <strain evidence="5">ChiBcec6-7307</strain>
    </source>
</reference>
<dbReference type="InterPro" id="IPR018060">
    <property type="entry name" value="HTH_AraC"/>
</dbReference>
<dbReference type="AlphaFoldDB" id="A0A9D1T816"/>
<evidence type="ECO:0000313" key="5">
    <source>
        <dbReference type="EMBL" id="HIV22991.1"/>
    </source>
</evidence>
<dbReference type="GO" id="GO:0003700">
    <property type="term" value="F:DNA-binding transcription factor activity"/>
    <property type="evidence" value="ECO:0007669"/>
    <property type="project" value="InterPro"/>
</dbReference>
<dbReference type="InterPro" id="IPR014710">
    <property type="entry name" value="RmlC-like_jellyroll"/>
</dbReference>
<evidence type="ECO:0000256" key="2">
    <source>
        <dbReference type="ARBA" id="ARBA00023125"/>
    </source>
</evidence>
<dbReference type="EMBL" id="DVOS01000036">
    <property type="protein sequence ID" value="HIV22991.1"/>
    <property type="molecule type" value="Genomic_DNA"/>
</dbReference>
<dbReference type="PRINTS" id="PR00032">
    <property type="entry name" value="HTHARAC"/>
</dbReference>
<protein>
    <submittedName>
        <fullName evidence="5">Helix-turn-helix domain-containing protein</fullName>
    </submittedName>
</protein>
<evidence type="ECO:0000259" key="4">
    <source>
        <dbReference type="PROSITE" id="PS01124"/>
    </source>
</evidence>
<accession>A0A9D1T816</accession>
<keyword evidence="2" id="KW-0238">DNA-binding</keyword>
<comment type="caution">
    <text evidence="5">The sequence shown here is derived from an EMBL/GenBank/DDBJ whole genome shotgun (WGS) entry which is preliminary data.</text>
</comment>
<feature type="domain" description="HTH araC/xylS-type" evidence="4">
    <location>
        <begin position="179"/>
        <end position="277"/>
    </location>
</feature>
<dbReference type="InterPro" id="IPR020449">
    <property type="entry name" value="Tscrpt_reg_AraC-type_HTH"/>
</dbReference>
<keyword evidence="3" id="KW-0804">Transcription</keyword>
<keyword evidence="1" id="KW-0805">Transcription regulation</keyword>
<name>A0A9D1T816_9FIRM</name>
<organism evidence="5 6">
    <name type="scientific">Candidatus Merdiplasma excrementigallinarum</name>
    <dbReference type="NCBI Taxonomy" id="2840864"/>
    <lineage>
        <taxon>Bacteria</taxon>
        <taxon>Bacillati</taxon>
        <taxon>Bacillota</taxon>
        <taxon>Clostridia</taxon>
        <taxon>Lachnospirales</taxon>
        <taxon>Lachnospiraceae</taxon>
        <taxon>Lachnospiraceae incertae sedis</taxon>
        <taxon>Candidatus Merdiplasma</taxon>
    </lineage>
</organism>
<dbReference type="SUPFAM" id="SSF46689">
    <property type="entry name" value="Homeodomain-like"/>
    <property type="match status" value="2"/>
</dbReference>
<evidence type="ECO:0000313" key="6">
    <source>
        <dbReference type="Proteomes" id="UP000886889"/>
    </source>
</evidence>
<dbReference type="SUPFAM" id="SSF51215">
    <property type="entry name" value="Regulatory protein AraC"/>
    <property type="match status" value="1"/>
</dbReference>
<evidence type="ECO:0000256" key="1">
    <source>
        <dbReference type="ARBA" id="ARBA00023015"/>
    </source>
</evidence>
<sequence length="293" mass="32793">MTTSCYSFNTLPVNPVDRSVTRLCYVSEIRCGGERNLAFQPHPCTELLFITEGEGSLRLSGQEISLAAGDALILNSGGEHTAFDFKDAPLAYIAAGVDGLEALSGDSAAEEWTVVHCQSDREAVLFCLQGLLREMEGGLPGYDTVCRDLLEVLLLYLMRCSQFEISFVPSSRKSSREAAITRRYIDSHFRENLTLDILAEAVHVSKYYLVHSFSREYGTSPINYLISRRIQESMHLLTETGMSLAEIAGNLGFSSPSYFSQSFRKVQGVSPLQYRIRNREEKKKKDKEKLPHP</sequence>
<evidence type="ECO:0000256" key="3">
    <source>
        <dbReference type="ARBA" id="ARBA00023163"/>
    </source>
</evidence>
<dbReference type="Pfam" id="PF07883">
    <property type="entry name" value="Cupin_2"/>
    <property type="match status" value="1"/>
</dbReference>
<dbReference type="PANTHER" id="PTHR43280">
    <property type="entry name" value="ARAC-FAMILY TRANSCRIPTIONAL REGULATOR"/>
    <property type="match status" value="1"/>
</dbReference>
<dbReference type="Gene3D" id="2.60.120.10">
    <property type="entry name" value="Jelly Rolls"/>
    <property type="match status" value="1"/>
</dbReference>
<dbReference type="PROSITE" id="PS01124">
    <property type="entry name" value="HTH_ARAC_FAMILY_2"/>
    <property type="match status" value="1"/>
</dbReference>
<dbReference type="SMART" id="SM00342">
    <property type="entry name" value="HTH_ARAC"/>
    <property type="match status" value="1"/>
</dbReference>
<dbReference type="Gene3D" id="1.10.10.60">
    <property type="entry name" value="Homeodomain-like"/>
    <property type="match status" value="2"/>
</dbReference>
<reference evidence="5" key="2">
    <citation type="journal article" date="2021" name="PeerJ">
        <title>Extensive microbial diversity within the chicken gut microbiome revealed by metagenomics and culture.</title>
        <authorList>
            <person name="Gilroy R."/>
            <person name="Ravi A."/>
            <person name="Getino M."/>
            <person name="Pursley I."/>
            <person name="Horton D.L."/>
            <person name="Alikhan N.F."/>
            <person name="Baker D."/>
            <person name="Gharbi K."/>
            <person name="Hall N."/>
            <person name="Watson M."/>
            <person name="Adriaenssens E.M."/>
            <person name="Foster-Nyarko E."/>
            <person name="Jarju S."/>
            <person name="Secka A."/>
            <person name="Antonio M."/>
            <person name="Oren A."/>
            <person name="Chaudhuri R.R."/>
            <person name="La Ragione R."/>
            <person name="Hildebrand F."/>
            <person name="Pallen M.J."/>
        </authorList>
    </citation>
    <scope>NUCLEOTIDE SEQUENCE</scope>
    <source>
        <strain evidence="5">ChiBcec6-7307</strain>
    </source>
</reference>
<dbReference type="InterPro" id="IPR009057">
    <property type="entry name" value="Homeodomain-like_sf"/>
</dbReference>
<dbReference type="Pfam" id="PF12833">
    <property type="entry name" value="HTH_18"/>
    <property type="match status" value="1"/>
</dbReference>
<dbReference type="Proteomes" id="UP000886889">
    <property type="component" value="Unassembled WGS sequence"/>
</dbReference>
<proteinExistence type="predicted"/>
<dbReference type="GO" id="GO:0043565">
    <property type="term" value="F:sequence-specific DNA binding"/>
    <property type="evidence" value="ECO:0007669"/>
    <property type="project" value="InterPro"/>
</dbReference>
<dbReference type="PANTHER" id="PTHR43280:SF2">
    <property type="entry name" value="HTH-TYPE TRANSCRIPTIONAL REGULATOR EXSA"/>
    <property type="match status" value="1"/>
</dbReference>
<dbReference type="InterPro" id="IPR037923">
    <property type="entry name" value="HTH-like"/>
</dbReference>
<dbReference type="InterPro" id="IPR013096">
    <property type="entry name" value="Cupin_2"/>
</dbReference>
<gene>
    <name evidence="5" type="ORF">IAC80_03530</name>
</gene>